<dbReference type="CDD" id="cd15471">
    <property type="entry name" value="Myo5p-like_CBD_afadin"/>
    <property type="match status" value="1"/>
</dbReference>
<dbReference type="SUPFAM" id="SSF54236">
    <property type="entry name" value="Ubiquitin-like"/>
    <property type="match status" value="1"/>
</dbReference>
<dbReference type="Pfam" id="PF00788">
    <property type="entry name" value="RA"/>
    <property type="match status" value="1"/>
</dbReference>
<keyword evidence="4" id="KW-1185">Reference proteome</keyword>
<feature type="region of interest" description="Disordered" evidence="1">
    <location>
        <begin position="272"/>
        <end position="339"/>
    </location>
</feature>
<dbReference type="PROSITE" id="PS51126">
    <property type="entry name" value="DILUTE"/>
    <property type="match status" value="1"/>
</dbReference>
<reference evidence="5" key="1">
    <citation type="submission" date="2022-11" db="UniProtKB">
        <authorList>
            <consortium name="WormBaseParasite"/>
        </authorList>
    </citation>
    <scope>IDENTIFICATION</scope>
</reference>
<proteinExistence type="predicted"/>
<dbReference type="GO" id="GO:0005912">
    <property type="term" value="C:adherens junction"/>
    <property type="evidence" value="ECO:0007669"/>
    <property type="project" value="TreeGrafter"/>
</dbReference>
<dbReference type="SUPFAM" id="SSF49879">
    <property type="entry name" value="SMAD/FHA domain"/>
    <property type="match status" value="1"/>
</dbReference>
<dbReference type="GO" id="GO:0007165">
    <property type="term" value="P:signal transduction"/>
    <property type="evidence" value="ECO:0007669"/>
    <property type="project" value="InterPro"/>
</dbReference>
<feature type="compositionally biased region" description="Polar residues" evidence="1">
    <location>
        <begin position="277"/>
        <end position="287"/>
    </location>
</feature>
<evidence type="ECO:0000256" key="1">
    <source>
        <dbReference type="SAM" id="MobiDB-lite"/>
    </source>
</evidence>
<dbReference type="Gene3D" id="3.10.20.90">
    <property type="entry name" value="Phosphatidylinositol 3-kinase Catalytic Subunit, Chain A, domain 1"/>
    <property type="match status" value="1"/>
</dbReference>
<feature type="domain" description="Ras-associating" evidence="2">
    <location>
        <begin position="21"/>
        <end position="130"/>
    </location>
</feature>
<dbReference type="Pfam" id="PF00498">
    <property type="entry name" value="FHA"/>
    <property type="match status" value="1"/>
</dbReference>
<dbReference type="Pfam" id="PF01843">
    <property type="entry name" value="DIL"/>
    <property type="match status" value="1"/>
</dbReference>
<organism evidence="4 5">
    <name type="scientific">Plectus sambesii</name>
    <dbReference type="NCBI Taxonomy" id="2011161"/>
    <lineage>
        <taxon>Eukaryota</taxon>
        <taxon>Metazoa</taxon>
        <taxon>Ecdysozoa</taxon>
        <taxon>Nematoda</taxon>
        <taxon>Chromadorea</taxon>
        <taxon>Plectida</taxon>
        <taxon>Plectina</taxon>
        <taxon>Plectoidea</taxon>
        <taxon>Plectidae</taxon>
        <taxon>Plectus</taxon>
    </lineage>
</organism>
<dbReference type="InterPro" id="IPR037977">
    <property type="entry name" value="CBD_Afadin"/>
</dbReference>
<dbReference type="InterPro" id="IPR002710">
    <property type="entry name" value="Dilute_dom"/>
</dbReference>
<name>A0A914WBC4_9BILA</name>
<evidence type="ECO:0000313" key="4">
    <source>
        <dbReference type="Proteomes" id="UP000887566"/>
    </source>
</evidence>
<dbReference type="InterPro" id="IPR008984">
    <property type="entry name" value="SMAD_FHA_dom_sf"/>
</dbReference>
<dbReference type="Gene3D" id="2.60.200.20">
    <property type="match status" value="1"/>
</dbReference>
<dbReference type="Proteomes" id="UP000887566">
    <property type="component" value="Unplaced"/>
</dbReference>
<sequence>MLFIDALNDSSYSNDNSFAYLGGSLKIYGTELSPSKPYVTLLVSVRDRADKIVKETLEKYGLERHDPSDFCLAEVILPHSENEYKSESVGQLTPIGERFLEDDDCPLMLLANRPANVTENIIFQVRRRPDSMSRPRRRHLSSSSASAVRVVSPGNRAMDPCLVELSADGTDVPGNPRVFRVLPNVTELGSDRALTQMGVQSFPLQGPYVHPRHCVLAFMDGVVTLTPCTPTAEIEINGQPIVQTTILRDRFVIRIGRSHVFRFFEHGAQGAPFASVPRSQSQPFNSDQKGDDNNERRTLTIDSGRRSVGRDSSNVSVEHVDSHTWPRRNGPADSTSPTHKEPKLVAIQLETTFDVDGTIETCALSPGLQGGCDVKEIVSSDRLFAASPAPQLRPHPTARDSIPAIVELLDNVEDEFLYAVIRDVDPERQQFKLSPVYVLYMACRYRLSPHYRTSLLAEERAAMLANFLAKTTNMLHVTIQDHCHSTDALAFWMANSSELLNLVKLDRVIGPVTNPEPQESLADAVEKAFGHLTSCLREELQAAMPAVLDPSLDDSSAAGPCLHMLASAMKLLRYCRLNAALTIQLFSQLFHFINMYLFNWLVSIEGSSYCSRAWGQRLAARIGRIQEWAEKQGLELAAECHLDRIVQAVKLLQTPKTMDQLATLGATCYKLNSLQ</sequence>
<dbReference type="InterPro" id="IPR029071">
    <property type="entry name" value="Ubiquitin-like_domsf"/>
</dbReference>
<dbReference type="CDD" id="cd22711">
    <property type="entry name" value="FHA_AFDN"/>
    <property type="match status" value="1"/>
</dbReference>
<dbReference type="PROSITE" id="PS50200">
    <property type="entry name" value="RA"/>
    <property type="match status" value="1"/>
</dbReference>
<dbReference type="PANTHER" id="PTHR10398:SF2">
    <property type="entry name" value="AFADIN"/>
    <property type="match status" value="1"/>
</dbReference>
<dbReference type="SMART" id="SM01132">
    <property type="entry name" value="DIL"/>
    <property type="match status" value="1"/>
</dbReference>
<dbReference type="InterPro" id="IPR000159">
    <property type="entry name" value="RA_dom"/>
</dbReference>
<dbReference type="InterPro" id="IPR028842">
    <property type="entry name" value="Afadin"/>
</dbReference>
<dbReference type="PANTHER" id="PTHR10398">
    <property type="entry name" value="AFADIN"/>
    <property type="match status" value="1"/>
</dbReference>
<protein>
    <submittedName>
        <fullName evidence="5">Ras-associating domain-containing protein</fullName>
    </submittedName>
</protein>
<evidence type="ECO:0000313" key="5">
    <source>
        <dbReference type="WBParaSite" id="PSAMB.scaffold362size54471.g5098.t2"/>
    </source>
</evidence>
<dbReference type="SMART" id="SM00314">
    <property type="entry name" value="RA"/>
    <property type="match status" value="1"/>
</dbReference>
<dbReference type="InterPro" id="IPR000253">
    <property type="entry name" value="FHA_dom"/>
</dbReference>
<dbReference type="GO" id="GO:0050839">
    <property type="term" value="F:cell adhesion molecule binding"/>
    <property type="evidence" value="ECO:0007669"/>
    <property type="project" value="TreeGrafter"/>
</dbReference>
<feature type="region of interest" description="Disordered" evidence="1">
    <location>
        <begin position="128"/>
        <end position="149"/>
    </location>
</feature>
<evidence type="ECO:0000259" key="3">
    <source>
        <dbReference type="PROSITE" id="PS51126"/>
    </source>
</evidence>
<evidence type="ECO:0000259" key="2">
    <source>
        <dbReference type="PROSITE" id="PS50200"/>
    </source>
</evidence>
<feature type="domain" description="Dilute" evidence="3">
    <location>
        <begin position="469"/>
        <end position="675"/>
    </location>
</feature>
<dbReference type="GO" id="GO:0032880">
    <property type="term" value="P:regulation of protein localization"/>
    <property type="evidence" value="ECO:0007669"/>
    <property type="project" value="TreeGrafter"/>
</dbReference>
<accession>A0A914WBC4</accession>
<dbReference type="WBParaSite" id="PSAMB.scaffold362size54471.g5098.t2">
    <property type="protein sequence ID" value="PSAMB.scaffold362size54471.g5098.t2"/>
    <property type="gene ID" value="PSAMB.scaffold362size54471.g5098"/>
</dbReference>
<dbReference type="AlphaFoldDB" id="A0A914WBC4"/>
<feature type="compositionally biased region" description="Basic and acidic residues" evidence="1">
    <location>
        <begin position="288"/>
        <end position="309"/>
    </location>
</feature>